<feature type="compositionally biased region" description="Gly residues" evidence="1">
    <location>
        <begin position="105"/>
        <end position="114"/>
    </location>
</feature>
<feature type="compositionally biased region" description="Low complexity" evidence="1">
    <location>
        <begin position="87"/>
        <end position="104"/>
    </location>
</feature>
<accession>A0ABS7F194</accession>
<dbReference type="EMBL" id="JAHZUY010000010">
    <property type="protein sequence ID" value="MBW8269083.1"/>
    <property type="molecule type" value="Genomic_DNA"/>
</dbReference>
<reference evidence="2 3" key="1">
    <citation type="submission" date="2021-08" db="EMBL/GenBank/DDBJ databases">
        <title>Caldovatus sediminis gen. nov., sp. nov., a moderately thermophilic bacterium isolated from a hot spring.</title>
        <authorList>
            <person name="Hu C.-J."/>
            <person name="Li W.-J."/>
            <person name="Xian W.-D."/>
        </authorList>
    </citation>
    <scope>NUCLEOTIDE SEQUENCE [LARGE SCALE GENOMIC DNA]</scope>
    <source>
        <strain evidence="2 3">SYSU G05006</strain>
    </source>
</reference>
<dbReference type="RefSeq" id="WP_220116785.1">
    <property type="nucleotide sequence ID" value="NZ_JAHZUY010000010.1"/>
</dbReference>
<comment type="caution">
    <text evidence="2">The sequence shown here is derived from an EMBL/GenBank/DDBJ whole genome shotgun (WGS) entry which is preliminary data.</text>
</comment>
<sequence>MSRVFDRPRLVLAALLVLGGCSLNRDPFDAPGTWRPAGANDQNLRAMVATPSDLERGVGAATERGQAGAYAATRLFVDRRRRLPPLSTLSTAATAPTGGDAPVAGPGGGSGAGR</sequence>
<feature type="region of interest" description="Disordered" evidence="1">
    <location>
        <begin position="87"/>
        <end position="114"/>
    </location>
</feature>
<organism evidence="2 3">
    <name type="scientific">Caldovatus aquaticus</name>
    <dbReference type="NCBI Taxonomy" id="2865671"/>
    <lineage>
        <taxon>Bacteria</taxon>
        <taxon>Pseudomonadati</taxon>
        <taxon>Pseudomonadota</taxon>
        <taxon>Alphaproteobacteria</taxon>
        <taxon>Acetobacterales</taxon>
        <taxon>Roseomonadaceae</taxon>
        <taxon>Caldovatus</taxon>
    </lineage>
</organism>
<name>A0ABS7F194_9PROT</name>
<dbReference type="Proteomes" id="UP001519924">
    <property type="component" value="Unassembled WGS sequence"/>
</dbReference>
<protein>
    <submittedName>
        <fullName evidence="2">Uncharacterized protein</fullName>
    </submittedName>
</protein>
<evidence type="ECO:0000256" key="1">
    <source>
        <dbReference type="SAM" id="MobiDB-lite"/>
    </source>
</evidence>
<proteinExistence type="predicted"/>
<gene>
    <name evidence="2" type="ORF">K1J50_06235</name>
</gene>
<keyword evidence="3" id="KW-1185">Reference proteome</keyword>
<evidence type="ECO:0000313" key="3">
    <source>
        <dbReference type="Proteomes" id="UP001519924"/>
    </source>
</evidence>
<dbReference type="PROSITE" id="PS51257">
    <property type="entry name" value="PROKAR_LIPOPROTEIN"/>
    <property type="match status" value="1"/>
</dbReference>
<evidence type="ECO:0000313" key="2">
    <source>
        <dbReference type="EMBL" id="MBW8269083.1"/>
    </source>
</evidence>